<reference evidence="20 21" key="1">
    <citation type="submission" date="2016-06" db="EMBL/GenBank/DDBJ databases">
        <title>Complete genome sequence of a deep-branching marine Gamma Proteobacterium Woeseia oceani type strain XK5.</title>
        <authorList>
            <person name="Mu D."/>
            <person name="Du Z."/>
        </authorList>
    </citation>
    <scope>NUCLEOTIDE SEQUENCE [LARGE SCALE GENOMIC DNA]</scope>
    <source>
        <strain evidence="20 21">XK5</strain>
    </source>
</reference>
<dbReference type="InterPro" id="IPR020476">
    <property type="entry name" value="Nudix_hydrolase"/>
</dbReference>
<evidence type="ECO:0000256" key="18">
    <source>
        <dbReference type="PIRSR" id="PIRSR603561-2"/>
    </source>
</evidence>
<dbReference type="SUPFAM" id="SSF55811">
    <property type="entry name" value="Nudix"/>
    <property type="match status" value="1"/>
</dbReference>
<keyword evidence="5 18" id="KW-0479">Metal-binding</keyword>
<feature type="binding site" evidence="17">
    <location>
        <position position="20"/>
    </location>
    <ligand>
        <name>8-oxo-dGTP</name>
        <dbReference type="ChEBI" id="CHEBI:77896"/>
    </ligand>
</feature>
<dbReference type="GO" id="GO:0046872">
    <property type="term" value="F:metal ion binding"/>
    <property type="evidence" value="ECO:0007669"/>
    <property type="project" value="UniProtKB-KW"/>
</dbReference>
<evidence type="ECO:0000256" key="11">
    <source>
        <dbReference type="ARBA" id="ARBA00036904"/>
    </source>
</evidence>
<evidence type="ECO:0000256" key="1">
    <source>
        <dbReference type="ARBA" id="ARBA00001946"/>
    </source>
</evidence>
<dbReference type="AlphaFoldDB" id="A0A193LL08"/>
<dbReference type="GO" id="GO:0006281">
    <property type="term" value="P:DNA repair"/>
    <property type="evidence" value="ECO:0007669"/>
    <property type="project" value="UniProtKB-KW"/>
</dbReference>
<feature type="binding site" evidence="18">
    <location>
        <position position="54"/>
    </location>
    <ligand>
        <name>Mg(2+)</name>
        <dbReference type="ChEBI" id="CHEBI:18420"/>
    </ligand>
</feature>
<keyword evidence="4" id="KW-0235">DNA replication</keyword>
<dbReference type="STRING" id="1548547.BA177_14105"/>
<keyword evidence="3" id="KW-0515">Mutator protein</keyword>
<dbReference type="InterPro" id="IPR003561">
    <property type="entry name" value="Mutator_MutT"/>
</dbReference>
<dbReference type="GO" id="GO:0044716">
    <property type="term" value="F:8-oxo-GDP phosphatase activity"/>
    <property type="evidence" value="ECO:0007669"/>
    <property type="project" value="TreeGrafter"/>
</dbReference>
<keyword evidence="7" id="KW-0378">Hydrolase</keyword>
<evidence type="ECO:0000256" key="7">
    <source>
        <dbReference type="ARBA" id="ARBA00022801"/>
    </source>
</evidence>
<evidence type="ECO:0000256" key="10">
    <source>
        <dbReference type="ARBA" id="ARBA00035861"/>
    </source>
</evidence>
<evidence type="ECO:0000313" key="20">
    <source>
        <dbReference type="EMBL" id="ANO53260.1"/>
    </source>
</evidence>
<dbReference type="InterPro" id="IPR047127">
    <property type="entry name" value="MutT-like"/>
</dbReference>
<dbReference type="GO" id="GO:0044715">
    <property type="term" value="F:8-oxo-dGDP phosphatase activity"/>
    <property type="evidence" value="ECO:0007669"/>
    <property type="project" value="TreeGrafter"/>
</dbReference>
<evidence type="ECO:0000256" key="14">
    <source>
        <dbReference type="ARBA" id="ARBA00041592"/>
    </source>
</evidence>
<evidence type="ECO:0000256" key="9">
    <source>
        <dbReference type="ARBA" id="ARBA00023204"/>
    </source>
</evidence>
<comment type="catalytic activity">
    <reaction evidence="10">
        <text>8-oxo-dGTP + H2O = 8-oxo-dGMP + diphosphate + H(+)</text>
        <dbReference type="Rhea" id="RHEA:31575"/>
        <dbReference type="ChEBI" id="CHEBI:15377"/>
        <dbReference type="ChEBI" id="CHEBI:15378"/>
        <dbReference type="ChEBI" id="CHEBI:33019"/>
        <dbReference type="ChEBI" id="CHEBI:63224"/>
        <dbReference type="ChEBI" id="CHEBI:77896"/>
        <dbReference type="EC" id="3.6.1.55"/>
    </reaction>
</comment>
<dbReference type="Proteomes" id="UP000092695">
    <property type="component" value="Chromosome"/>
</dbReference>
<protein>
    <recommendedName>
        <fullName evidence="13">8-oxo-dGTP diphosphatase</fullName>
        <ecNumber evidence="12">3.6.1.55</ecNumber>
    </recommendedName>
    <alternativeName>
        <fullName evidence="16">7,8-dihydro-8-oxoguanine-triphosphatase</fullName>
    </alternativeName>
    <alternativeName>
        <fullName evidence="15">Mutator protein MutT</fullName>
    </alternativeName>
    <alternativeName>
        <fullName evidence="14">dGTP pyrophosphohydrolase</fullName>
    </alternativeName>
</protein>
<evidence type="ECO:0000256" key="6">
    <source>
        <dbReference type="ARBA" id="ARBA00022763"/>
    </source>
</evidence>
<dbReference type="EMBL" id="CP016268">
    <property type="protein sequence ID" value="ANO53260.1"/>
    <property type="molecule type" value="Genomic_DNA"/>
</dbReference>
<gene>
    <name evidence="20" type="ORF">BA177_14105</name>
</gene>
<evidence type="ECO:0000256" key="5">
    <source>
        <dbReference type="ARBA" id="ARBA00022723"/>
    </source>
</evidence>
<comment type="similarity">
    <text evidence="2">Belongs to the Nudix hydrolase family.</text>
</comment>
<name>A0A193LL08_9GAMM</name>
<dbReference type="GO" id="GO:0008413">
    <property type="term" value="F:8-oxo-7,8-dihydroguanosine triphosphate pyrophosphatase activity"/>
    <property type="evidence" value="ECO:0007669"/>
    <property type="project" value="InterPro"/>
</dbReference>
<dbReference type="EC" id="3.6.1.55" evidence="12"/>
<dbReference type="GO" id="GO:0006260">
    <property type="term" value="P:DNA replication"/>
    <property type="evidence" value="ECO:0007669"/>
    <property type="project" value="UniProtKB-KW"/>
</dbReference>
<dbReference type="NCBIfam" id="TIGR00586">
    <property type="entry name" value="mutt"/>
    <property type="match status" value="1"/>
</dbReference>
<comment type="catalytic activity">
    <reaction evidence="11">
        <text>8-oxo-GTP + H2O = 8-oxo-GMP + diphosphate + H(+)</text>
        <dbReference type="Rhea" id="RHEA:67616"/>
        <dbReference type="ChEBI" id="CHEBI:15377"/>
        <dbReference type="ChEBI" id="CHEBI:15378"/>
        <dbReference type="ChEBI" id="CHEBI:33019"/>
        <dbReference type="ChEBI" id="CHEBI:143553"/>
        <dbReference type="ChEBI" id="CHEBI:145694"/>
    </reaction>
</comment>
<dbReference type="Pfam" id="PF00293">
    <property type="entry name" value="NUDIX"/>
    <property type="match status" value="1"/>
</dbReference>
<keyword evidence="21" id="KW-1185">Reference proteome</keyword>
<dbReference type="PANTHER" id="PTHR47707">
    <property type="entry name" value="8-OXO-DGTP DIPHOSPHATASE"/>
    <property type="match status" value="1"/>
</dbReference>
<evidence type="ECO:0000256" key="17">
    <source>
        <dbReference type="PIRSR" id="PIRSR603561-1"/>
    </source>
</evidence>
<feature type="domain" description="Nudix hydrolase" evidence="19">
    <location>
        <begin position="1"/>
        <end position="127"/>
    </location>
</feature>
<dbReference type="PROSITE" id="PS51462">
    <property type="entry name" value="NUDIX"/>
    <property type="match status" value="1"/>
</dbReference>
<dbReference type="PRINTS" id="PR00502">
    <property type="entry name" value="NUDIXFAMILY"/>
</dbReference>
<accession>A0A193LL08</accession>
<feature type="binding site" evidence="18">
    <location>
        <position position="34"/>
    </location>
    <ligand>
        <name>Mg(2+)</name>
        <dbReference type="ChEBI" id="CHEBI:18420"/>
    </ligand>
</feature>
<keyword evidence="9" id="KW-0234">DNA repair</keyword>
<dbReference type="Gene3D" id="3.90.79.10">
    <property type="entry name" value="Nucleoside Triphosphate Pyrophosphohydrolase"/>
    <property type="match status" value="1"/>
</dbReference>
<proteinExistence type="inferred from homology"/>
<evidence type="ECO:0000256" key="3">
    <source>
        <dbReference type="ARBA" id="ARBA00022457"/>
    </source>
</evidence>
<evidence type="ECO:0000313" key="21">
    <source>
        <dbReference type="Proteomes" id="UP000092695"/>
    </source>
</evidence>
<evidence type="ECO:0000256" key="2">
    <source>
        <dbReference type="ARBA" id="ARBA00005582"/>
    </source>
</evidence>
<dbReference type="KEGG" id="woc:BA177_14105"/>
<evidence type="ECO:0000256" key="12">
    <source>
        <dbReference type="ARBA" id="ARBA00038905"/>
    </source>
</evidence>
<feature type="binding site" evidence="17">
    <location>
        <begin position="31"/>
        <end position="34"/>
    </location>
    <ligand>
        <name>8-oxo-dGTP</name>
        <dbReference type="ChEBI" id="CHEBI:77896"/>
    </ligand>
</feature>
<sequence>MQVAAGILIDASGRVLITERLGDSPFAGLWEFPGGKLQGDETPAEAMVRELREELAVEVGDSEHFMHLMHEYADRSVELDFFLVHSWQREPIACDGQAMEWRFPADISVAELLPADGPVLEALLGRDRRV</sequence>
<evidence type="ECO:0000256" key="4">
    <source>
        <dbReference type="ARBA" id="ARBA00022705"/>
    </source>
</evidence>
<evidence type="ECO:0000256" key="16">
    <source>
        <dbReference type="ARBA" id="ARBA00042798"/>
    </source>
</evidence>
<comment type="cofactor">
    <cofactor evidence="1 18">
        <name>Mg(2+)</name>
        <dbReference type="ChEBI" id="CHEBI:18420"/>
    </cofactor>
</comment>
<evidence type="ECO:0000259" key="19">
    <source>
        <dbReference type="PROSITE" id="PS51462"/>
    </source>
</evidence>
<evidence type="ECO:0000256" key="8">
    <source>
        <dbReference type="ARBA" id="ARBA00022842"/>
    </source>
</evidence>
<evidence type="ECO:0000256" key="13">
    <source>
        <dbReference type="ARBA" id="ARBA00040794"/>
    </source>
</evidence>
<organism evidence="20 21">
    <name type="scientific">Woeseia oceani</name>
    <dbReference type="NCBI Taxonomy" id="1548547"/>
    <lineage>
        <taxon>Bacteria</taxon>
        <taxon>Pseudomonadati</taxon>
        <taxon>Pseudomonadota</taxon>
        <taxon>Gammaproteobacteria</taxon>
        <taxon>Woeseiales</taxon>
        <taxon>Woeseiaceae</taxon>
        <taxon>Woeseia</taxon>
    </lineage>
</organism>
<dbReference type="InterPro" id="IPR000086">
    <property type="entry name" value="NUDIX_hydrolase_dom"/>
</dbReference>
<dbReference type="CDD" id="cd03425">
    <property type="entry name" value="NUDIX_MutT_NudA_like"/>
    <property type="match status" value="1"/>
</dbReference>
<dbReference type="GO" id="GO:0035539">
    <property type="term" value="F:8-oxo-7,8-dihydrodeoxyguanosine triphosphate pyrophosphatase activity"/>
    <property type="evidence" value="ECO:0007669"/>
    <property type="project" value="UniProtKB-EC"/>
</dbReference>
<keyword evidence="8 18" id="KW-0460">Magnesium</keyword>
<dbReference type="InterPro" id="IPR015797">
    <property type="entry name" value="NUDIX_hydrolase-like_dom_sf"/>
</dbReference>
<keyword evidence="6" id="KW-0227">DNA damage</keyword>
<dbReference type="PANTHER" id="PTHR47707:SF1">
    <property type="entry name" value="NUDIX HYDROLASE FAMILY PROTEIN"/>
    <property type="match status" value="1"/>
</dbReference>
<evidence type="ECO:0000256" key="15">
    <source>
        <dbReference type="ARBA" id="ARBA00041979"/>
    </source>
</evidence>